<keyword evidence="2" id="KW-1185">Reference proteome</keyword>
<dbReference type="PANTHER" id="PTHR10622">
    <property type="entry name" value="HET DOMAIN-CONTAINING PROTEIN"/>
    <property type="match status" value="1"/>
</dbReference>
<dbReference type="OrthoDB" id="3432186at2759"/>
<sequence>MVLLPERNKFFLIKSGTLEYLENSYSDSTQSISFIQAMGFERGAQGFRLLKSISLTTFYTDALNYTTLSHTWGSDEISFQDLVNGRDPDKAGNEKLLFCDNVARKNGLEYF</sequence>
<dbReference type="Proteomes" id="UP000297280">
    <property type="component" value="Unassembled WGS sequence"/>
</dbReference>
<evidence type="ECO:0000313" key="1">
    <source>
        <dbReference type="EMBL" id="TGO84481.1"/>
    </source>
</evidence>
<organism evidence="1 2">
    <name type="scientific">Botrytis porri</name>
    <dbReference type="NCBI Taxonomy" id="87229"/>
    <lineage>
        <taxon>Eukaryota</taxon>
        <taxon>Fungi</taxon>
        <taxon>Dikarya</taxon>
        <taxon>Ascomycota</taxon>
        <taxon>Pezizomycotina</taxon>
        <taxon>Leotiomycetes</taxon>
        <taxon>Helotiales</taxon>
        <taxon>Sclerotiniaceae</taxon>
        <taxon>Botrytis</taxon>
    </lineage>
</organism>
<gene>
    <name evidence="1" type="ORF">BPOR_0500g00070</name>
</gene>
<proteinExistence type="predicted"/>
<accession>A0A4Z1KEL4</accession>
<name>A0A4Z1KEL4_9HELO</name>
<dbReference type="AlphaFoldDB" id="A0A4Z1KEL4"/>
<comment type="caution">
    <text evidence="1">The sequence shown here is derived from an EMBL/GenBank/DDBJ whole genome shotgun (WGS) entry which is preliminary data.</text>
</comment>
<evidence type="ECO:0000313" key="2">
    <source>
        <dbReference type="Proteomes" id="UP000297280"/>
    </source>
</evidence>
<dbReference type="PANTHER" id="PTHR10622:SF11">
    <property type="entry name" value="HET-DOMAIN-CONTAINING PROTEIN"/>
    <property type="match status" value="1"/>
</dbReference>
<dbReference type="EMBL" id="PQXO01000499">
    <property type="protein sequence ID" value="TGO84481.1"/>
    <property type="molecule type" value="Genomic_DNA"/>
</dbReference>
<protein>
    <submittedName>
        <fullName evidence="1">Uncharacterized protein</fullName>
    </submittedName>
</protein>
<reference evidence="1 2" key="1">
    <citation type="submission" date="2017-12" db="EMBL/GenBank/DDBJ databases">
        <title>Comparative genomics of Botrytis spp.</title>
        <authorList>
            <person name="Valero-Jimenez C.A."/>
            <person name="Tapia P."/>
            <person name="Veloso J."/>
            <person name="Silva-Moreno E."/>
            <person name="Staats M."/>
            <person name="Valdes J.H."/>
            <person name="Van Kan J.A.L."/>
        </authorList>
    </citation>
    <scope>NUCLEOTIDE SEQUENCE [LARGE SCALE GENOMIC DNA]</scope>
    <source>
        <strain evidence="1 2">MUCL3349</strain>
    </source>
</reference>